<dbReference type="RefSeq" id="WP_209670188.1">
    <property type="nucleotide sequence ID" value="NZ_JAGGMS010000001.1"/>
</dbReference>
<reference evidence="7 8" key="1">
    <citation type="submission" date="2021-03" db="EMBL/GenBank/DDBJ databases">
        <title>Sequencing the genomes of 1000 actinobacteria strains.</title>
        <authorList>
            <person name="Klenk H.-P."/>
        </authorList>
    </citation>
    <scope>NUCLEOTIDE SEQUENCE [LARGE SCALE GENOMIC DNA]</scope>
    <source>
        <strain evidence="7 8">DSM 45510</strain>
    </source>
</reference>
<dbReference type="InterPro" id="IPR015421">
    <property type="entry name" value="PyrdxlP-dep_Trfase_major"/>
</dbReference>
<dbReference type="GO" id="GO:0008483">
    <property type="term" value="F:transaminase activity"/>
    <property type="evidence" value="ECO:0007669"/>
    <property type="project" value="UniProtKB-KW"/>
</dbReference>
<evidence type="ECO:0000256" key="4">
    <source>
        <dbReference type="ARBA" id="ARBA00023125"/>
    </source>
</evidence>
<keyword evidence="7" id="KW-0808">Transferase</keyword>
<evidence type="ECO:0000313" key="8">
    <source>
        <dbReference type="Proteomes" id="UP000741013"/>
    </source>
</evidence>
<name>A0ABS4Q585_9PSEU</name>
<dbReference type="CDD" id="cd07377">
    <property type="entry name" value="WHTH_GntR"/>
    <property type="match status" value="1"/>
</dbReference>
<evidence type="ECO:0000256" key="1">
    <source>
        <dbReference type="ARBA" id="ARBA00005384"/>
    </source>
</evidence>
<keyword evidence="2" id="KW-0663">Pyridoxal phosphate</keyword>
<dbReference type="PROSITE" id="PS50949">
    <property type="entry name" value="HTH_GNTR"/>
    <property type="match status" value="1"/>
</dbReference>
<feature type="domain" description="HTH gntR-type" evidence="6">
    <location>
        <begin position="18"/>
        <end position="86"/>
    </location>
</feature>
<sequence>MAVRWSSSQDIHLDWRPGSGQRGLAEAIRRAIRSGRLDTGTALPSTRALAEDLGVARGTVTKAYSQLSAEGYLRTSQGAPTMVAAIAAPPASPARARPGNGEPADARWSLLPGRPDLAAFPRTEWLAATRKVLQHAPPDVFGYTDDLGAPVLRTALARYLARSRGVVAEPDRILVCGGFAQAISVLASALHHRGMHEMAFEDPSLRHFRDLASAAGQRIAGVPVDEAGLRVSELDSPVAVVTPAHQFPLGVTLAPERRAELARWVTSSGAFAVEDDYDGEFRFDREPVGALQSLAPERFIYAGTASKTLAPALRLGWLVLPRALVEPVRAAMADRGSRPPALGQHVLAEMLDSGKYDQHVRRRRSVYRNRRDRLLSLLPRPLRPSGISAGLHLLLPLPTGGPGEAEVLDHARRHSLALETLRSTWISPGPHRQGIIVGYAAPADHAFTPAVDALMATLRDAGVTSSGS</sequence>
<keyword evidence="8" id="KW-1185">Reference proteome</keyword>
<dbReference type="Gene3D" id="3.40.640.10">
    <property type="entry name" value="Type I PLP-dependent aspartate aminotransferase-like (Major domain)"/>
    <property type="match status" value="1"/>
</dbReference>
<dbReference type="PANTHER" id="PTHR46577">
    <property type="entry name" value="HTH-TYPE TRANSCRIPTIONAL REGULATORY PROTEIN GABR"/>
    <property type="match status" value="1"/>
</dbReference>
<accession>A0ABS4Q585</accession>
<dbReference type="Proteomes" id="UP000741013">
    <property type="component" value="Unassembled WGS sequence"/>
</dbReference>
<dbReference type="InterPro" id="IPR036388">
    <property type="entry name" value="WH-like_DNA-bd_sf"/>
</dbReference>
<evidence type="ECO:0000259" key="6">
    <source>
        <dbReference type="PROSITE" id="PS50949"/>
    </source>
</evidence>
<dbReference type="InterPro" id="IPR000524">
    <property type="entry name" value="Tscrpt_reg_HTH_GntR"/>
</dbReference>
<keyword evidence="5" id="KW-0804">Transcription</keyword>
<protein>
    <submittedName>
        <fullName evidence="7">GntR family transcriptional regulator/MocR family aminotransferase</fullName>
    </submittedName>
</protein>
<comment type="similarity">
    <text evidence="1">In the C-terminal section; belongs to the class-I pyridoxal-phosphate-dependent aminotransferase family.</text>
</comment>
<dbReference type="SMART" id="SM00345">
    <property type="entry name" value="HTH_GNTR"/>
    <property type="match status" value="1"/>
</dbReference>
<dbReference type="Pfam" id="PF00392">
    <property type="entry name" value="GntR"/>
    <property type="match status" value="1"/>
</dbReference>
<keyword evidence="3" id="KW-0805">Transcription regulation</keyword>
<evidence type="ECO:0000256" key="2">
    <source>
        <dbReference type="ARBA" id="ARBA00022898"/>
    </source>
</evidence>
<dbReference type="EMBL" id="JAGGMS010000001">
    <property type="protein sequence ID" value="MBP2186842.1"/>
    <property type="molecule type" value="Genomic_DNA"/>
</dbReference>
<dbReference type="InterPro" id="IPR015424">
    <property type="entry name" value="PyrdxlP-dep_Trfase"/>
</dbReference>
<dbReference type="SUPFAM" id="SSF53383">
    <property type="entry name" value="PLP-dependent transferases"/>
    <property type="match status" value="1"/>
</dbReference>
<dbReference type="InterPro" id="IPR036390">
    <property type="entry name" value="WH_DNA-bd_sf"/>
</dbReference>
<keyword evidence="4" id="KW-0238">DNA-binding</keyword>
<dbReference type="SUPFAM" id="SSF46785">
    <property type="entry name" value="Winged helix' DNA-binding domain"/>
    <property type="match status" value="1"/>
</dbReference>
<dbReference type="PANTHER" id="PTHR46577:SF1">
    <property type="entry name" value="HTH-TYPE TRANSCRIPTIONAL REGULATORY PROTEIN GABR"/>
    <property type="match status" value="1"/>
</dbReference>
<evidence type="ECO:0000313" key="7">
    <source>
        <dbReference type="EMBL" id="MBP2186842.1"/>
    </source>
</evidence>
<organism evidence="7 8">
    <name type="scientific">Amycolatopsis magusensis</name>
    <dbReference type="NCBI Taxonomy" id="882444"/>
    <lineage>
        <taxon>Bacteria</taxon>
        <taxon>Bacillati</taxon>
        <taxon>Actinomycetota</taxon>
        <taxon>Actinomycetes</taxon>
        <taxon>Pseudonocardiales</taxon>
        <taxon>Pseudonocardiaceae</taxon>
        <taxon>Amycolatopsis</taxon>
    </lineage>
</organism>
<gene>
    <name evidence="7" type="ORF">JOM49_008368</name>
</gene>
<evidence type="ECO:0000256" key="5">
    <source>
        <dbReference type="ARBA" id="ARBA00023163"/>
    </source>
</evidence>
<dbReference type="InterPro" id="IPR004839">
    <property type="entry name" value="Aminotransferase_I/II_large"/>
</dbReference>
<proteinExistence type="inferred from homology"/>
<evidence type="ECO:0000256" key="3">
    <source>
        <dbReference type="ARBA" id="ARBA00023015"/>
    </source>
</evidence>
<comment type="caution">
    <text evidence="7">The sequence shown here is derived from an EMBL/GenBank/DDBJ whole genome shotgun (WGS) entry which is preliminary data.</text>
</comment>
<dbReference type="Gene3D" id="1.10.10.10">
    <property type="entry name" value="Winged helix-like DNA-binding domain superfamily/Winged helix DNA-binding domain"/>
    <property type="match status" value="1"/>
</dbReference>
<dbReference type="InterPro" id="IPR051446">
    <property type="entry name" value="HTH_trans_reg/aminotransferase"/>
</dbReference>
<dbReference type="PRINTS" id="PR00035">
    <property type="entry name" value="HTHGNTR"/>
</dbReference>
<dbReference type="Pfam" id="PF00155">
    <property type="entry name" value="Aminotran_1_2"/>
    <property type="match status" value="1"/>
</dbReference>
<dbReference type="CDD" id="cd00609">
    <property type="entry name" value="AAT_like"/>
    <property type="match status" value="1"/>
</dbReference>
<keyword evidence="7" id="KW-0032">Aminotransferase</keyword>